<protein>
    <recommendedName>
        <fullName evidence="3">Sugar-specific transcriptional regulator TrmB</fullName>
    </recommendedName>
</protein>
<dbReference type="Proteomes" id="UP000199607">
    <property type="component" value="Unassembled WGS sequence"/>
</dbReference>
<organism evidence="1 2">
    <name type="scientific">Halogranum rubrum</name>
    <dbReference type="NCBI Taxonomy" id="553466"/>
    <lineage>
        <taxon>Archaea</taxon>
        <taxon>Methanobacteriati</taxon>
        <taxon>Methanobacteriota</taxon>
        <taxon>Stenosarchaea group</taxon>
        <taxon>Halobacteria</taxon>
        <taxon>Halobacteriales</taxon>
        <taxon>Haloferacaceae</taxon>
    </lineage>
</organism>
<dbReference type="SUPFAM" id="SSF46785">
    <property type="entry name" value="Winged helix' DNA-binding domain"/>
    <property type="match status" value="1"/>
</dbReference>
<proteinExistence type="predicted"/>
<keyword evidence="2" id="KW-1185">Reference proteome</keyword>
<name>A0A1I4D1Q6_9EURY</name>
<sequence>MQQTTQSAQSTTVPRAVQSPRAKLVYLYLATHGATTLAELETALDMKKLSLYSILRTLVDRSFVTHDAEHYEIRSR</sequence>
<dbReference type="Gene3D" id="1.10.10.10">
    <property type="entry name" value="Winged helix-like DNA-binding domain superfamily/Winged helix DNA-binding domain"/>
    <property type="match status" value="1"/>
</dbReference>
<accession>A0A1I4D1Q6</accession>
<dbReference type="InterPro" id="IPR036390">
    <property type="entry name" value="WH_DNA-bd_sf"/>
</dbReference>
<dbReference type="RefSeq" id="WP_009367461.1">
    <property type="nucleotide sequence ID" value="NZ_FOTC01000001.1"/>
</dbReference>
<dbReference type="InterPro" id="IPR036388">
    <property type="entry name" value="WH-like_DNA-bd_sf"/>
</dbReference>
<gene>
    <name evidence="1" type="ORF">SAMN04487950_1542</name>
</gene>
<evidence type="ECO:0000313" key="2">
    <source>
        <dbReference type="Proteomes" id="UP000199607"/>
    </source>
</evidence>
<evidence type="ECO:0008006" key="3">
    <source>
        <dbReference type="Google" id="ProtNLM"/>
    </source>
</evidence>
<reference evidence="2" key="1">
    <citation type="submission" date="2016-10" db="EMBL/GenBank/DDBJ databases">
        <authorList>
            <person name="Varghese N."/>
            <person name="Submissions S."/>
        </authorList>
    </citation>
    <scope>NUCLEOTIDE SEQUENCE [LARGE SCALE GENOMIC DNA]</scope>
    <source>
        <strain evidence="2">CGMCC 1.7738</strain>
    </source>
</reference>
<evidence type="ECO:0000313" key="1">
    <source>
        <dbReference type="EMBL" id="SFK87075.1"/>
    </source>
</evidence>
<dbReference type="EMBL" id="FOTC01000001">
    <property type="protein sequence ID" value="SFK87075.1"/>
    <property type="molecule type" value="Genomic_DNA"/>
</dbReference>
<dbReference type="AlphaFoldDB" id="A0A1I4D1Q6"/>